<name>A0ACC0EMD8_9BASI</name>
<sequence>MKDVAAFSLISLSFIYKSYLQVILIDRGCLITSPSDHLSGSTYSRKHTPKHLLDRRPNVIGARRASRRIVSSIEQKEEECTSPILQSLKLQIQAMKWHRISSAASINNSDDPSENWSVRHRSYSELEPTFLILAKQQFLPQFISYGVLTIGDQTKESAIKKALRARGVCFHSSYKADHDPTKHDRELVAVEDVERSEDVGDDLHALDELFDPFMIRFLTMKMIQSGWVHNFVRLTSRELHILMPSSVVIKEENSIDGVFLTLSSMSLTIVSQNVNSVVF</sequence>
<reference evidence="2" key="2">
    <citation type="journal article" date="2018" name="Mol. Plant Microbe Interact.">
        <title>Genome sequence resources for the wheat stripe rust pathogen (Puccinia striiformis f. sp. tritici) and the barley stripe rust pathogen (Puccinia striiformis f. sp. hordei).</title>
        <authorList>
            <person name="Xia C."/>
            <person name="Wang M."/>
            <person name="Yin C."/>
            <person name="Cornejo O.E."/>
            <person name="Hulbert S.H."/>
            <person name="Chen X."/>
        </authorList>
    </citation>
    <scope>NUCLEOTIDE SEQUENCE [LARGE SCALE GENOMIC DNA]</scope>
    <source>
        <strain evidence="2">93-210</strain>
    </source>
</reference>
<proteinExistence type="predicted"/>
<evidence type="ECO:0000313" key="2">
    <source>
        <dbReference type="Proteomes" id="UP001060170"/>
    </source>
</evidence>
<accession>A0ACC0EMD8</accession>
<protein>
    <submittedName>
        <fullName evidence="1">Uncharacterized protein</fullName>
    </submittedName>
</protein>
<evidence type="ECO:0000313" key="1">
    <source>
        <dbReference type="EMBL" id="KAI7956621.1"/>
    </source>
</evidence>
<reference evidence="2" key="1">
    <citation type="journal article" date="2018" name="BMC Genomics">
        <title>Genomic insights into host adaptation between the wheat stripe rust pathogen (Puccinia striiformis f. sp. tritici) and the barley stripe rust pathogen (Puccinia striiformis f. sp. hordei).</title>
        <authorList>
            <person name="Xia C."/>
            <person name="Wang M."/>
            <person name="Yin C."/>
            <person name="Cornejo O.E."/>
            <person name="Hulbert S.H."/>
            <person name="Chen X."/>
        </authorList>
    </citation>
    <scope>NUCLEOTIDE SEQUENCE [LARGE SCALE GENOMIC DNA]</scope>
    <source>
        <strain evidence="2">93-210</strain>
    </source>
</reference>
<reference evidence="1 2" key="3">
    <citation type="journal article" date="2022" name="Microbiol. Spectr.">
        <title>Folding features and dynamics of 3D genome architecture in plant fungal pathogens.</title>
        <authorList>
            <person name="Xia C."/>
        </authorList>
    </citation>
    <scope>NUCLEOTIDE SEQUENCE [LARGE SCALE GENOMIC DNA]</scope>
    <source>
        <strain evidence="1 2">93-210</strain>
    </source>
</reference>
<dbReference type="EMBL" id="CM045868">
    <property type="protein sequence ID" value="KAI7956621.1"/>
    <property type="molecule type" value="Genomic_DNA"/>
</dbReference>
<keyword evidence="2" id="KW-1185">Reference proteome</keyword>
<dbReference type="Proteomes" id="UP001060170">
    <property type="component" value="Chromosome 4"/>
</dbReference>
<organism evidence="1 2">
    <name type="scientific">Puccinia striiformis f. sp. tritici</name>
    <dbReference type="NCBI Taxonomy" id="168172"/>
    <lineage>
        <taxon>Eukaryota</taxon>
        <taxon>Fungi</taxon>
        <taxon>Dikarya</taxon>
        <taxon>Basidiomycota</taxon>
        <taxon>Pucciniomycotina</taxon>
        <taxon>Pucciniomycetes</taxon>
        <taxon>Pucciniales</taxon>
        <taxon>Pucciniaceae</taxon>
        <taxon>Puccinia</taxon>
    </lineage>
</organism>
<comment type="caution">
    <text evidence="1">The sequence shown here is derived from an EMBL/GenBank/DDBJ whole genome shotgun (WGS) entry which is preliminary data.</text>
</comment>
<gene>
    <name evidence="1" type="ORF">MJO28_003716</name>
</gene>